<feature type="domain" description="DUF1618" evidence="2">
    <location>
        <begin position="239"/>
        <end position="389"/>
    </location>
</feature>
<dbReference type="Proteomes" id="UP000324897">
    <property type="component" value="Chromosome 1"/>
</dbReference>
<accession>A0A5J9V8V0</accession>
<dbReference type="OrthoDB" id="690113at2759"/>
<evidence type="ECO:0000313" key="3">
    <source>
        <dbReference type="EMBL" id="TVU32385.1"/>
    </source>
</evidence>
<evidence type="ECO:0000256" key="1">
    <source>
        <dbReference type="SAM" id="MobiDB-lite"/>
    </source>
</evidence>
<name>A0A5J9V8V0_9POAL</name>
<dbReference type="Gramene" id="TVU32385">
    <property type="protein sequence ID" value="TVU32385"/>
    <property type="gene ID" value="EJB05_24115"/>
</dbReference>
<dbReference type="PANTHER" id="PTHR33074">
    <property type="entry name" value="EXPRESSED PROTEIN-RELATED"/>
    <property type="match status" value="1"/>
</dbReference>
<reference evidence="3 4" key="1">
    <citation type="journal article" date="2019" name="Sci. Rep.">
        <title>A high-quality genome of Eragrostis curvula grass provides insights into Poaceae evolution and supports new strategies to enhance forage quality.</title>
        <authorList>
            <person name="Carballo J."/>
            <person name="Santos B.A.C.M."/>
            <person name="Zappacosta D."/>
            <person name="Garbus I."/>
            <person name="Selva J.P."/>
            <person name="Gallo C.A."/>
            <person name="Diaz A."/>
            <person name="Albertini E."/>
            <person name="Caccamo M."/>
            <person name="Echenique V."/>
        </authorList>
    </citation>
    <scope>NUCLEOTIDE SEQUENCE [LARGE SCALE GENOMIC DNA]</scope>
    <source>
        <strain evidence="4">cv. Victoria</strain>
        <tissue evidence="3">Leaf</tissue>
    </source>
</reference>
<sequence length="470" mass="52150">MMMGDVVLHPASLRPPTNRGGPGADPSNATTRPSWALLDFSAFVLDRRNSTTATCTFTRGNKKEIQLQVTFVVAHPPNVSYFCVYCHGLAASAYSMEPQIIATEADLVLLRLVLGGRSARSSHSAQELFVYKAGGPQGQPPPSLEQIPRLSGRFLGIWGGGEPVGLLKLHDDTAEYIVAALCDDDKSQFEVCLFHSKDKVWTTRPVAVPRRDDDDDDSFRHETTTVITVGGERGTMAFVDLWRGILLYDVLAGDDDDPTPPRCVPLPETIFGTPCYSVNPLIYRDIAVVNGQFKYVEMGSEVTADKASRGPMIAAHSMPIASCRQEEDASWRRDCKIDVSKIRDDKNLLSPEVQRMLSYDERMTKPEPTLETLCTGHPTLCLHDEDTVYFTTMAKPMSPKACVVAVNIRERTIQGVARFGARTRGINFTFIRSRIYSYLNMTPEVRKSVGFKKKTKGTKVMEFGLAIPRF</sequence>
<proteinExistence type="predicted"/>
<protein>
    <recommendedName>
        <fullName evidence="2">DUF1618 domain-containing protein</fullName>
    </recommendedName>
</protein>
<comment type="caution">
    <text evidence="3">The sequence shown here is derived from an EMBL/GenBank/DDBJ whole genome shotgun (WGS) entry which is preliminary data.</text>
</comment>
<keyword evidence="4" id="KW-1185">Reference proteome</keyword>
<dbReference type="EMBL" id="RWGY01000011">
    <property type="protein sequence ID" value="TVU32385.1"/>
    <property type="molecule type" value="Genomic_DNA"/>
</dbReference>
<feature type="region of interest" description="Disordered" evidence="1">
    <location>
        <begin position="10"/>
        <end position="31"/>
    </location>
</feature>
<gene>
    <name evidence="3" type="ORF">EJB05_24115</name>
</gene>
<dbReference type="AlphaFoldDB" id="A0A5J9V8V0"/>
<evidence type="ECO:0000259" key="2">
    <source>
        <dbReference type="Pfam" id="PF07762"/>
    </source>
</evidence>
<dbReference type="PANTHER" id="PTHR33074:SF139">
    <property type="entry name" value="OS09G0567000 PROTEIN"/>
    <property type="match status" value="1"/>
</dbReference>
<organism evidence="3 4">
    <name type="scientific">Eragrostis curvula</name>
    <name type="common">weeping love grass</name>
    <dbReference type="NCBI Taxonomy" id="38414"/>
    <lineage>
        <taxon>Eukaryota</taxon>
        <taxon>Viridiplantae</taxon>
        <taxon>Streptophyta</taxon>
        <taxon>Embryophyta</taxon>
        <taxon>Tracheophyta</taxon>
        <taxon>Spermatophyta</taxon>
        <taxon>Magnoliopsida</taxon>
        <taxon>Liliopsida</taxon>
        <taxon>Poales</taxon>
        <taxon>Poaceae</taxon>
        <taxon>PACMAD clade</taxon>
        <taxon>Chloridoideae</taxon>
        <taxon>Eragrostideae</taxon>
        <taxon>Eragrostidinae</taxon>
        <taxon>Eragrostis</taxon>
    </lineage>
</organism>
<dbReference type="Pfam" id="PF07762">
    <property type="entry name" value="DUF1618"/>
    <property type="match status" value="1"/>
</dbReference>
<evidence type="ECO:0000313" key="4">
    <source>
        <dbReference type="Proteomes" id="UP000324897"/>
    </source>
</evidence>
<dbReference type="InterPro" id="IPR011676">
    <property type="entry name" value="DUF1618"/>
</dbReference>